<dbReference type="EMBL" id="JAAMPT010000198">
    <property type="protein sequence ID" value="NMH24280.1"/>
    <property type="molecule type" value="Genomic_DNA"/>
</dbReference>
<reference evidence="1 2" key="1">
    <citation type="submission" date="2020-02" db="EMBL/GenBank/DDBJ databases">
        <title>Flavobacterium sp. genome.</title>
        <authorList>
            <person name="Jung H.S."/>
            <person name="Baek J.H."/>
            <person name="Jeon C.O."/>
        </authorList>
    </citation>
    <scope>NUCLEOTIDE SEQUENCE [LARGE SCALE GENOMIC DNA]</scope>
    <source>
        <strain evidence="1 2">SE-s27</strain>
    </source>
</reference>
<dbReference type="Proteomes" id="UP000767947">
    <property type="component" value="Unassembled WGS sequence"/>
</dbReference>
<dbReference type="NCBIfam" id="TIGR04131">
    <property type="entry name" value="Bac_Flav_CTERM"/>
    <property type="match status" value="1"/>
</dbReference>
<evidence type="ECO:0000313" key="1">
    <source>
        <dbReference type="EMBL" id="NMH24280.1"/>
    </source>
</evidence>
<organism evidence="1 2">
    <name type="scientific">Flavobacterium solisilvae</name>
    <dbReference type="NCBI Taxonomy" id="1852019"/>
    <lineage>
        <taxon>Bacteria</taxon>
        <taxon>Pseudomonadati</taxon>
        <taxon>Bacteroidota</taxon>
        <taxon>Flavobacteriia</taxon>
        <taxon>Flavobacteriales</taxon>
        <taxon>Flavobacteriaceae</taxon>
        <taxon>Flavobacterium</taxon>
    </lineage>
</organism>
<dbReference type="InterPro" id="IPR026341">
    <property type="entry name" value="T9SS_type_B"/>
</dbReference>
<evidence type="ECO:0000313" key="2">
    <source>
        <dbReference type="Proteomes" id="UP000767947"/>
    </source>
</evidence>
<comment type="caution">
    <text evidence="1">The sequence shown here is derived from an EMBL/GenBank/DDBJ whole genome shotgun (WGS) entry which is preliminary data.</text>
</comment>
<dbReference type="RefSeq" id="WP_169522879.1">
    <property type="nucleotide sequence ID" value="NZ_JAAMPT010000198.1"/>
</dbReference>
<sequence length="253" mass="28360">TTCQWDVTGTQPVQPTLACYETATFNTTTCQWDVTGTQPVQPTLACYETATFNTTTCQWDVTGTQIIYTVNDIERCNEAQEDQVDLETLISEYPAGGTWDMNQVPGISGTVFNPFNVTSGNYTVSYIYGDDCKRVDINLSVISDCAVLACETVVVHNAFTPNGDGVNEHFQIDNIDQECHLPNRVEIYNRWGVLVFETNDYDNNTRKFTGISEGRVTVDKNAELPTGTYFYIIQYNDGNGKVISESKYLYLTR</sequence>
<proteinExistence type="predicted"/>
<protein>
    <submittedName>
        <fullName evidence="1">Gliding motility-associated C-terminal domain-containing protein</fullName>
    </submittedName>
</protein>
<name>A0ABX1QS26_9FLAO</name>
<dbReference type="Pfam" id="PF13585">
    <property type="entry name" value="CHU_C"/>
    <property type="match status" value="1"/>
</dbReference>
<gene>
    <name evidence="1" type="ORF">G6042_03250</name>
</gene>
<feature type="non-terminal residue" evidence="1">
    <location>
        <position position="1"/>
    </location>
</feature>
<keyword evidence="2" id="KW-1185">Reference proteome</keyword>
<accession>A0ABX1QS26</accession>